<organism evidence="11 12">
    <name type="scientific">[Candida] railenensis</name>
    <dbReference type="NCBI Taxonomy" id="45579"/>
    <lineage>
        <taxon>Eukaryota</taxon>
        <taxon>Fungi</taxon>
        <taxon>Dikarya</taxon>
        <taxon>Ascomycota</taxon>
        <taxon>Saccharomycotina</taxon>
        <taxon>Pichiomycetes</taxon>
        <taxon>Debaryomycetaceae</taxon>
        <taxon>Kurtzmaniella</taxon>
    </lineage>
</organism>
<dbReference type="EMBL" id="CAKXYY010000008">
    <property type="protein sequence ID" value="CAH2352933.1"/>
    <property type="molecule type" value="Genomic_DNA"/>
</dbReference>
<evidence type="ECO:0000256" key="9">
    <source>
        <dbReference type="SAM" id="MobiDB-lite"/>
    </source>
</evidence>
<dbReference type="Proteomes" id="UP000837801">
    <property type="component" value="Unassembled WGS sequence"/>
</dbReference>
<proteinExistence type="inferred from homology"/>
<feature type="compositionally biased region" description="Polar residues" evidence="9">
    <location>
        <begin position="1"/>
        <end position="11"/>
    </location>
</feature>
<dbReference type="GO" id="GO:0000245">
    <property type="term" value="P:spliceosomal complex assembly"/>
    <property type="evidence" value="ECO:0007669"/>
    <property type="project" value="TreeGrafter"/>
</dbReference>
<dbReference type="InterPro" id="IPR031781">
    <property type="entry name" value="SF3A2_dom"/>
</dbReference>
<keyword evidence="8" id="KW-0539">Nucleus</keyword>
<dbReference type="PANTHER" id="PTHR23205">
    <property type="entry name" value="SPLICING FACTOR 3A SUBUNIT 2"/>
    <property type="match status" value="1"/>
</dbReference>
<evidence type="ECO:0000256" key="6">
    <source>
        <dbReference type="ARBA" id="ARBA00022833"/>
    </source>
</evidence>
<protein>
    <submittedName>
        <fullName evidence="11">Pre-mRNA-splicing factor Prp11p</fullName>
    </submittedName>
</protein>
<dbReference type="GO" id="GO:0071004">
    <property type="term" value="C:U2-type prespliceosome"/>
    <property type="evidence" value="ECO:0007669"/>
    <property type="project" value="TreeGrafter"/>
</dbReference>
<dbReference type="PANTHER" id="PTHR23205:SF0">
    <property type="entry name" value="SPLICING FACTOR 3A SUBUNIT 2"/>
    <property type="match status" value="1"/>
</dbReference>
<dbReference type="OrthoDB" id="10250970at2759"/>
<evidence type="ECO:0000313" key="11">
    <source>
        <dbReference type="EMBL" id="CAH2352933.1"/>
    </source>
</evidence>
<dbReference type="Gene3D" id="2.60.40.2690">
    <property type="match status" value="1"/>
</dbReference>
<dbReference type="SUPFAM" id="SSF57667">
    <property type="entry name" value="beta-beta-alpha zinc fingers"/>
    <property type="match status" value="1"/>
</dbReference>
<dbReference type="GO" id="GO:0003676">
    <property type="term" value="F:nucleic acid binding"/>
    <property type="evidence" value="ECO:0007669"/>
    <property type="project" value="InterPro"/>
</dbReference>
<dbReference type="InterPro" id="IPR036236">
    <property type="entry name" value="Znf_C2H2_sf"/>
</dbReference>
<keyword evidence="5" id="KW-0863">Zinc-finger</keyword>
<dbReference type="GO" id="GO:0008270">
    <property type="term" value="F:zinc ion binding"/>
    <property type="evidence" value="ECO:0007669"/>
    <property type="project" value="UniProtKB-KW"/>
</dbReference>
<evidence type="ECO:0000256" key="3">
    <source>
        <dbReference type="ARBA" id="ARBA00022723"/>
    </source>
</evidence>
<keyword evidence="4" id="KW-0747">Spliceosome</keyword>
<dbReference type="Pfam" id="PF12874">
    <property type="entry name" value="zf-met"/>
    <property type="match status" value="1"/>
</dbReference>
<evidence type="ECO:0000256" key="7">
    <source>
        <dbReference type="ARBA" id="ARBA00023187"/>
    </source>
</evidence>
<evidence type="ECO:0000256" key="8">
    <source>
        <dbReference type="ARBA" id="ARBA00023242"/>
    </source>
</evidence>
<evidence type="ECO:0000313" key="12">
    <source>
        <dbReference type="Proteomes" id="UP000837801"/>
    </source>
</evidence>
<evidence type="ECO:0000256" key="5">
    <source>
        <dbReference type="ARBA" id="ARBA00022771"/>
    </source>
</evidence>
<accession>A0A9P0VYF5</accession>
<evidence type="ECO:0000259" key="10">
    <source>
        <dbReference type="SMART" id="SM00451"/>
    </source>
</evidence>
<feature type="region of interest" description="Disordered" evidence="9">
    <location>
        <begin position="1"/>
        <end position="23"/>
    </location>
</feature>
<dbReference type="InterPro" id="IPR013087">
    <property type="entry name" value="Znf_C2H2_type"/>
</dbReference>
<gene>
    <name evidence="11" type="ORF">CLIB1423_08S04390</name>
</gene>
<feature type="domain" description="U1-type" evidence="10">
    <location>
        <begin position="52"/>
        <end position="86"/>
    </location>
</feature>
<comment type="caution">
    <text evidence="11">The sequence shown here is derived from an EMBL/GenBank/DDBJ whole genome shotgun (WGS) entry which is preliminary data.</text>
</comment>
<name>A0A9P0VYF5_9ASCO</name>
<dbReference type="InterPro" id="IPR003604">
    <property type="entry name" value="Matrin/U1-like-C_Znf_C2H2"/>
</dbReference>
<dbReference type="GO" id="GO:0071013">
    <property type="term" value="C:catalytic step 2 spliceosome"/>
    <property type="evidence" value="ECO:0007669"/>
    <property type="project" value="TreeGrafter"/>
</dbReference>
<dbReference type="Pfam" id="PF16835">
    <property type="entry name" value="SF3A2"/>
    <property type="match status" value="1"/>
</dbReference>
<keyword evidence="7" id="KW-0508">mRNA splicing</keyword>
<dbReference type="InterPro" id="IPR052092">
    <property type="entry name" value="SF3A2"/>
</dbReference>
<dbReference type="AlphaFoldDB" id="A0A9P0VYF5"/>
<sequence>MDYSNRVNSKKGSGGVADSHETNVHTRRRLKELLTTQVLDLDNDPYVFRNHLGLLECRLCLTTHVSESSYISHLGGKKHQLNLEKRRILDKKFNQRNQSQNKNIISNDSNVVSISNTPIRTWSKIGLPAYKATKIRDPTSLSTGVLIKVEYPQLVKSQEEPLFRLMSYYEFTSKNQNKMVSFLDKEKKGEDPNGFQYLIISAEPYENICIALPNKEIDKPKEEGEMSDGYWWYFDRDTKEYFLQFIFK</sequence>
<evidence type="ECO:0000256" key="1">
    <source>
        <dbReference type="ARBA" id="ARBA00008995"/>
    </source>
</evidence>
<comment type="similarity">
    <text evidence="1">Belongs to the SF3A2 family.</text>
</comment>
<evidence type="ECO:0000256" key="4">
    <source>
        <dbReference type="ARBA" id="ARBA00022728"/>
    </source>
</evidence>
<dbReference type="GO" id="GO:0005686">
    <property type="term" value="C:U2 snRNP"/>
    <property type="evidence" value="ECO:0007669"/>
    <property type="project" value="TreeGrafter"/>
</dbReference>
<reference evidence="11" key="1">
    <citation type="submission" date="2022-03" db="EMBL/GenBank/DDBJ databases">
        <authorList>
            <person name="Legras J.-L."/>
            <person name="Devillers H."/>
            <person name="Grondin C."/>
        </authorList>
    </citation>
    <scope>NUCLEOTIDE SEQUENCE</scope>
    <source>
        <strain evidence="11">CLIB 1423</strain>
    </source>
</reference>
<evidence type="ECO:0000256" key="2">
    <source>
        <dbReference type="ARBA" id="ARBA00022664"/>
    </source>
</evidence>
<keyword evidence="3" id="KW-0479">Metal-binding</keyword>
<keyword evidence="12" id="KW-1185">Reference proteome</keyword>
<keyword evidence="6" id="KW-0862">Zinc</keyword>
<keyword evidence="2" id="KW-0507">mRNA processing</keyword>
<dbReference type="SMART" id="SM00451">
    <property type="entry name" value="ZnF_U1"/>
    <property type="match status" value="1"/>
</dbReference>